<protein>
    <submittedName>
        <fullName evidence="2">Integrase</fullName>
    </submittedName>
</protein>
<dbReference type="AlphaFoldDB" id="A0A367PPD7"/>
<reference evidence="2 3" key="1">
    <citation type="submission" date="2018-04" db="EMBL/GenBank/DDBJ databases">
        <title>Cupriavidus necator CR12 genome sequencing and assembly.</title>
        <authorList>
            <person name="Ben Fekih I."/>
            <person name="Mazhar H.S."/>
            <person name="Bello S.K."/>
            <person name="Rensing C."/>
        </authorList>
    </citation>
    <scope>NUCLEOTIDE SEQUENCE [LARGE SCALE GENOMIC DNA]</scope>
    <source>
        <strain evidence="2 3">CR12</strain>
    </source>
</reference>
<accession>A0A367PPD7</accession>
<dbReference type="GO" id="GO:0003677">
    <property type="term" value="F:DNA binding"/>
    <property type="evidence" value="ECO:0007669"/>
    <property type="project" value="InterPro"/>
</dbReference>
<proteinExistence type="predicted"/>
<dbReference type="Gene3D" id="1.10.443.10">
    <property type="entry name" value="Intergrase catalytic core"/>
    <property type="match status" value="1"/>
</dbReference>
<dbReference type="GO" id="GO:0006310">
    <property type="term" value="P:DNA recombination"/>
    <property type="evidence" value="ECO:0007669"/>
    <property type="project" value="UniProtKB-KW"/>
</dbReference>
<evidence type="ECO:0000313" key="3">
    <source>
        <dbReference type="Proteomes" id="UP000253501"/>
    </source>
</evidence>
<organism evidence="2 3">
    <name type="scientific">Cupriavidus necator</name>
    <name type="common">Alcaligenes eutrophus</name>
    <name type="synonym">Ralstonia eutropha</name>
    <dbReference type="NCBI Taxonomy" id="106590"/>
    <lineage>
        <taxon>Bacteria</taxon>
        <taxon>Pseudomonadati</taxon>
        <taxon>Pseudomonadota</taxon>
        <taxon>Betaproteobacteria</taxon>
        <taxon>Burkholderiales</taxon>
        <taxon>Burkholderiaceae</taxon>
        <taxon>Cupriavidus</taxon>
    </lineage>
</organism>
<dbReference type="RefSeq" id="WP_114131539.1">
    <property type="nucleotide sequence ID" value="NZ_CP068434.1"/>
</dbReference>
<evidence type="ECO:0000256" key="1">
    <source>
        <dbReference type="ARBA" id="ARBA00023172"/>
    </source>
</evidence>
<dbReference type="EMBL" id="QDHA01000020">
    <property type="protein sequence ID" value="RCJ08865.1"/>
    <property type="molecule type" value="Genomic_DNA"/>
</dbReference>
<keyword evidence="1" id="KW-0233">DNA recombination</keyword>
<name>A0A367PPD7_CUPNE</name>
<dbReference type="GO" id="GO:0015074">
    <property type="term" value="P:DNA integration"/>
    <property type="evidence" value="ECO:0007669"/>
    <property type="project" value="InterPro"/>
</dbReference>
<evidence type="ECO:0000313" key="2">
    <source>
        <dbReference type="EMBL" id="RCJ08865.1"/>
    </source>
</evidence>
<gene>
    <name evidence="2" type="ORF">DDK22_08240</name>
</gene>
<sequence>MAAVGRIGDRAGENWLESRERLIAAAKASSPFGDVEWDAAVWDVSVAYQHRTRGYKARALRLPFTQHRRRGWGVGDPIPAPFSDVIKALVCVRHQKRGQSAGSHSVFIRAARYVFEATRKAGHDVGELRKDDLDRAAAMVFRRERETSAYKVIGHMEELADALDRHRLCRVRLDWRCRRKSRPQSLTPDRIGDRPTEVSDRLPSEEAIRALGKLYQTIPKGESADDSTRADRILILIATIMVCTGLRIGEMLTLPVKPITISRDGSRNLRYARLKGRADDVAVLWHLKPLLSETVELVEAAVAELREVTAGARRVALLANRHGLLLRGKSIPEMLNGHDIRAVLGLKSRNIAQFLKSREIPFEIVNRGLLIGRDALCKGIAKDHWFGPLIPGPAGKGLELHESLCVVYANQIHRGTHTTLTYAARPVTDQNVHDFLTGRAGSRSVFDRYEFRGEDGLALRARSHGFRHFLNHLLDEGGAPDLVQTKWFGRHHAADTKSYQHLTSAQRAAQVVQDVLDGRVGGQIGEIAKALPREVARTFLTARIQAVHDVGPGLCIHDFQMSPCERHLQCTANCNDYVWIQADEAKAQELKRQAAVAYLSLHAVKVRARSQSLTQADWYRHLMTRYQQLMKQLATQGFHEADLVRYLKQEHRNAD</sequence>
<dbReference type="Proteomes" id="UP000253501">
    <property type="component" value="Unassembled WGS sequence"/>
</dbReference>
<comment type="caution">
    <text evidence="2">The sequence shown here is derived from an EMBL/GenBank/DDBJ whole genome shotgun (WGS) entry which is preliminary data.</text>
</comment>
<dbReference type="SUPFAM" id="SSF56349">
    <property type="entry name" value="DNA breaking-rejoining enzymes"/>
    <property type="match status" value="1"/>
</dbReference>
<dbReference type="InterPro" id="IPR013762">
    <property type="entry name" value="Integrase-like_cat_sf"/>
</dbReference>
<dbReference type="InterPro" id="IPR011010">
    <property type="entry name" value="DNA_brk_join_enz"/>
</dbReference>